<evidence type="ECO:0000256" key="2">
    <source>
        <dbReference type="ARBA" id="ARBA00023015"/>
    </source>
</evidence>
<dbReference type="RefSeq" id="WP_091361823.1">
    <property type="nucleotide sequence ID" value="NZ_AP025284.1"/>
</dbReference>
<keyword evidence="3" id="KW-0238">DNA-binding</keyword>
<keyword evidence="4" id="KW-0804">Transcription</keyword>
<keyword evidence="7" id="KW-1185">Reference proteome</keyword>
<evidence type="ECO:0000256" key="4">
    <source>
        <dbReference type="ARBA" id="ARBA00023163"/>
    </source>
</evidence>
<dbReference type="FunFam" id="3.40.190.290:FF:000001">
    <property type="entry name" value="Transcriptional regulator, LysR family"/>
    <property type="match status" value="1"/>
</dbReference>
<dbReference type="SUPFAM" id="SSF46785">
    <property type="entry name" value="Winged helix' DNA-binding domain"/>
    <property type="match status" value="1"/>
</dbReference>
<comment type="similarity">
    <text evidence="1">Belongs to the LysR transcriptional regulatory family.</text>
</comment>
<dbReference type="InterPro" id="IPR036390">
    <property type="entry name" value="WH_DNA-bd_sf"/>
</dbReference>
<dbReference type="Pfam" id="PF00126">
    <property type="entry name" value="HTH_1"/>
    <property type="match status" value="1"/>
</dbReference>
<feature type="domain" description="HTH lysR-type" evidence="5">
    <location>
        <begin position="1"/>
        <end position="58"/>
    </location>
</feature>
<dbReference type="Gene3D" id="3.40.190.290">
    <property type="match status" value="1"/>
</dbReference>
<name>A0A1H9LPN3_9GAMM</name>
<dbReference type="Proteomes" id="UP000198749">
    <property type="component" value="Unassembled WGS sequence"/>
</dbReference>
<dbReference type="InterPro" id="IPR036388">
    <property type="entry name" value="WH-like_DNA-bd_sf"/>
</dbReference>
<evidence type="ECO:0000259" key="5">
    <source>
        <dbReference type="PROSITE" id="PS50931"/>
    </source>
</evidence>
<gene>
    <name evidence="6" type="ORF">SAMN03080615_04044</name>
</gene>
<sequence>MNTADLELFTRIADCGSITASAEQLGLSPATASAALKRLEKQLDSQLFIRSTRQLRLTSEGEHFLMFCRQALIALEEGKASLHAIKGKISGELRLSMPSDLGRNIVVPWIDEMMSRHPELSIKLHISDNLSDFYLDRVDVALRYGAPQDSSMIAFQIASIDRIIIASPKYTSAFGAPQHPEDLRQHNCLVFRLGNRAYDRWDMVRGGEQFRIPVSGDRESDDAEIVRRWARAGRGIAFKSELDVKRELDSGKLIRLLPEYQSKPVGLWLICPSRKQVTPAVLQLRDFLRNKVSEELTHLDGPLSQS</sequence>
<dbReference type="GO" id="GO:0006351">
    <property type="term" value="P:DNA-templated transcription"/>
    <property type="evidence" value="ECO:0007669"/>
    <property type="project" value="TreeGrafter"/>
</dbReference>
<dbReference type="InterPro" id="IPR005119">
    <property type="entry name" value="LysR_subst-bd"/>
</dbReference>
<evidence type="ECO:0000256" key="3">
    <source>
        <dbReference type="ARBA" id="ARBA00023125"/>
    </source>
</evidence>
<proteinExistence type="inferred from homology"/>
<dbReference type="InterPro" id="IPR058163">
    <property type="entry name" value="LysR-type_TF_proteobact-type"/>
</dbReference>
<dbReference type="FunFam" id="1.10.10.10:FF:000001">
    <property type="entry name" value="LysR family transcriptional regulator"/>
    <property type="match status" value="1"/>
</dbReference>
<dbReference type="EMBL" id="FOGB01000018">
    <property type="protein sequence ID" value="SER13376.1"/>
    <property type="molecule type" value="Genomic_DNA"/>
</dbReference>
<organism evidence="6 7">
    <name type="scientific">Amphritea atlantica</name>
    <dbReference type="NCBI Taxonomy" id="355243"/>
    <lineage>
        <taxon>Bacteria</taxon>
        <taxon>Pseudomonadati</taxon>
        <taxon>Pseudomonadota</taxon>
        <taxon>Gammaproteobacteria</taxon>
        <taxon>Oceanospirillales</taxon>
        <taxon>Oceanospirillaceae</taxon>
        <taxon>Amphritea</taxon>
    </lineage>
</organism>
<dbReference type="PANTHER" id="PTHR30537">
    <property type="entry name" value="HTH-TYPE TRANSCRIPTIONAL REGULATOR"/>
    <property type="match status" value="1"/>
</dbReference>
<dbReference type="Pfam" id="PF03466">
    <property type="entry name" value="LysR_substrate"/>
    <property type="match status" value="1"/>
</dbReference>
<dbReference type="OrthoDB" id="9815676at2"/>
<dbReference type="SUPFAM" id="SSF53850">
    <property type="entry name" value="Periplasmic binding protein-like II"/>
    <property type="match status" value="1"/>
</dbReference>
<dbReference type="CDD" id="cd08422">
    <property type="entry name" value="PBP2_CrgA_like"/>
    <property type="match status" value="1"/>
</dbReference>
<keyword evidence="2" id="KW-0805">Transcription regulation</keyword>
<reference evidence="7" key="1">
    <citation type="submission" date="2016-10" db="EMBL/GenBank/DDBJ databases">
        <authorList>
            <person name="Varghese N."/>
            <person name="Submissions S."/>
        </authorList>
    </citation>
    <scope>NUCLEOTIDE SEQUENCE [LARGE SCALE GENOMIC DNA]</scope>
    <source>
        <strain evidence="7">DSM 18887</strain>
    </source>
</reference>
<dbReference type="PROSITE" id="PS50931">
    <property type="entry name" value="HTH_LYSR"/>
    <property type="match status" value="1"/>
</dbReference>
<dbReference type="GO" id="GO:0043565">
    <property type="term" value="F:sequence-specific DNA binding"/>
    <property type="evidence" value="ECO:0007669"/>
    <property type="project" value="TreeGrafter"/>
</dbReference>
<dbReference type="GO" id="GO:0003700">
    <property type="term" value="F:DNA-binding transcription factor activity"/>
    <property type="evidence" value="ECO:0007669"/>
    <property type="project" value="InterPro"/>
</dbReference>
<dbReference type="Gene3D" id="1.10.10.10">
    <property type="entry name" value="Winged helix-like DNA-binding domain superfamily/Winged helix DNA-binding domain"/>
    <property type="match status" value="1"/>
</dbReference>
<dbReference type="PANTHER" id="PTHR30537:SF21">
    <property type="entry name" value="HTH-TYPE TRANSCRIPTIONAL REGULATOR SINR-RELATED"/>
    <property type="match status" value="1"/>
</dbReference>
<evidence type="ECO:0000313" key="6">
    <source>
        <dbReference type="EMBL" id="SER13376.1"/>
    </source>
</evidence>
<evidence type="ECO:0000256" key="1">
    <source>
        <dbReference type="ARBA" id="ARBA00009437"/>
    </source>
</evidence>
<dbReference type="InterPro" id="IPR000847">
    <property type="entry name" value="LysR_HTH_N"/>
</dbReference>
<dbReference type="STRING" id="355243.SAMN03080615_04044"/>
<protein>
    <submittedName>
        <fullName evidence="6">Transcriptional regulator, LysR family</fullName>
    </submittedName>
</protein>
<accession>A0A1H9LPN3</accession>
<evidence type="ECO:0000313" key="7">
    <source>
        <dbReference type="Proteomes" id="UP000198749"/>
    </source>
</evidence>
<dbReference type="AlphaFoldDB" id="A0A1H9LPN3"/>